<accession>A0AAX0GE64</accession>
<dbReference type="Proteomes" id="UP000544530">
    <property type="component" value="Unassembled WGS sequence"/>
</dbReference>
<proteinExistence type="predicted"/>
<comment type="caution">
    <text evidence="2">The sequence shown here is derived from an EMBL/GenBank/DDBJ whole genome shotgun (WGS) entry which is preliminary data.</text>
</comment>
<evidence type="ECO:0000313" key="3">
    <source>
        <dbReference type="Proteomes" id="UP000544530"/>
    </source>
</evidence>
<dbReference type="RefSeq" id="WP_003725163.1">
    <property type="nucleotide sequence ID" value="NC_021827.1"/>
</dbReference>
<protein>
    <recommendedName>
        <fullName evidence="1">Bacterial toxin 35 domain-containing protein</fullName>
    </recommendedName>
</protein>
<name>A0AAX0GE64_LISMN</name>
<evidence type="ECO:0000259" key="1">
    <source>
        <dbReference type="Pfam" id="PF15534"/>
    </source>
</evidence>
<evidence type="ECO:0000313" key="2">
    <source>
        <dbReference type="EMBL" id="NYA01886.1"/>
    </source>
</evidence>
<gene>
    <name evidence="2" type="ORF">HZJ64_08575</name>
</gene>
<dbReference type="Pfam" id="PF15534">
    <property type="entry name" value="Ntox35"/>
    <property type="match status" value="1"/>
</dbReference>
<organism evidence="2 3">
    <name type="scientific">Listeria monocytogenes</name>
    <dbReference type="NCBI Taxonomy" id="1639"/>
    <lineage>
        <taxon>Bacteria</taxon>
        <taxon>Bacillati</taxon>
        <taxon>Bacillota</taxon>
        <taxon>Bacilli</taxon>
        <taxon>Bacillales</taxon>
        <taxon>Listeriaceae</taxon>
        <taxon>Listeria</taxon>
    </lineage>
</organism>
<dbReference type="InterPro" id="IPR029109">
    <property type="entry name" value="Ntox35"/>
</dbReference>
<dbReference type="AlphaFoldDB" id="A0AAX0GE64"/>
<sequence length="70" mass="8201">MRKKHDWNSITDGSWGQVRNLINRTMRNGKESAYGSARQKTMKYGKRTIVVTFKRVEGKIRISDAWVKTK</sequence>
<feature type="domain" description="Bacterial toxin 35" evidence="1">
    <location>
        <begin position="3"/>
        <end position="67"/>
    </location>
</feature>
<reference evidence="2 3" key="1">
    <citation type="submission" date="2020-06" db="EMBL/GenBank/DDBJ databases">
        <title>Two Listeria outbreaks in Switzerland in 2018 and 2020.</title>
        <authorList>
            <person name="Stevens M.J.A."/>
            <person name="Bloemberg G."/>
            <person name="Nusch-Inderbinnen M."/>
            <person name="Stephan R."/>
        </authorList>
    </citation>
    <scope>NUCLEOTIDE SEQUENCE [LARGE SCALE GENOMIC DNA]</scope>
    <source>
        <strain evidence="2 3">N18-0707</strain>
    </source>
</reference>
<dbReference type="EMBL" id="JACAVN010000004">
    <property type="protein sequence ID" value="NYA01886.1"/>
    <property type="molecule type" value="Genomic_DNA"/>
</dbReference>